<organism evidence="1 2">
    <name type="scientific">Methylocaldum szegediense</name>
    <dbReference type="NCBI Taxonomy" id="73780"/>
    <lineage>
        <taxon>Bacteria</taxon>
        <taxon>Pseudomonadati</taxon>
        <taxon>Pseudomonadota</taxon>
        <taxon>Gammaproteobacteria</taxon>
        <taxon>Methylococcales</taxon>
        <taxon>Methylococcaceae</taxon>
        <taxon>Methylocaldum</taxon>
    </lineage>
</organism>
<dbReference type="RefSeq" id="WP_281015916.1">
    <property type="nucleotide sequence ID" value="NZ_OX458334.1"/>
</dbReference>
<reference evidence="1 2" key="1">
    <citation type="submission" date="2023-03" db="EMBL/GenBank/DDBJ databases">
        <authorList>
            <person name="Pearce D."/>
        </authorList>
    </citation>
    <scope>NUCLEOTIDE SEQUENCE [LARGE SCALE GENOMIC DNA]</scope>
    <source>
        <strain evidence="1">Msz</strain>
        <plasmid evidence="1 2">MSZNORminor</plasmid>
    </source>
</reference>
<dbReference type="GO" id="GO:0004519">
    <property type="term" value="F:endonuclease activity"/>
    <property type="evidence" value="ECO:0007669"/>
    <property type="project" value="UniProtKB-KW"/>
</dbReference>
<evidence type="ECO:0000313" key="1">
    <source>
        <dbReference type="EMBL" id="CAI8982762.1"/>
    </source>
</evidence>
<keyword evidence="1" id="KW-0614">Plasmid</keyword>
<keyword evidence="1" id="KW-0255">Endonuclease</keyword>
<accession>A0ABN8XAU6</accession>
<sequence length="252" mass="28538">MPGYLEFEFDLPGALLANLTHLFDSMSSAALLPKNLIDIPDAQGVYQLHLRGSLVYIGKTDAEAGLRKRLERHARTIQHRCNLDPNEVSFKAVRVFVFTAMDLEFQLIKHYSAISPVPWNNSGFGSNDPGRRRDHSKVKPNGFDEQYPVDINREIDLCLSSPISAADALAALKKTLPYTFRFETKDDRSRKPHPDLVTTQVNLPAAPYTTRRFLENLTYQLPTGWQATALPSRVLLYKENEDYEFGTIIARS</sequence>
<protein>
    <submittedName>
        <fullName evidence="1">Eco29kI restriction endonuclease</fullName>
    </submittedName>
</protein>
<proteinExistence type="predicted"/>
<keyword evidence="2" id="KW-1185">Reference proteome</keyword>
<gene>
    <name evidence="1" type="ORF">MSZNOR_P0036</name>
</gene>
<evidence type="ECO:0000313" key="2">
    <source>
        <dbReference type="Proteomes" id="UP001162030"/>
    </source>
</evidence>
<name>A0ABN8XAU6_9GAMM</name>
<geneLocation type="plasmid" evidence="1 2">
    <name>MSZNORminor</name>
</geneLocation>
<keyword evidence="1" id="KW-0540">Nuclease</keyword>
<dbReference type="CDD" id="cd00719">
    <property type="entry name" value="GIY-YIG_SF"/>
    <property type="match status" value="1"/>
</dbReference>
<dbReference type="Proteomes" id="UP001162030">
    <property type="component" value="Plasmid MSZNORminor"/>
</dbReference>
<dbReference type="EMBL" id="OX458334">
    <property type="protein sequence ID" value="CAI8982762.1"/>
    <property type="molecule type" value="Genomic_DNA"/>
</dbReference>
<keyword evidence="1" id="KW-0378">Hydrolase</keyword>